<keyword evidence="3 8" id="KW-0597">Phosphoprotein</keyword>
<dbReference type="GO" id="GO:0043565">
    <property type="term" value="F:sequence-specific DNA binding"/>
    <property type="evidence" value="ECO:0007669"/>
    <property type="project" value="InterPro"/>
</dbReference>
<dbReference type="InterPro" id="IPR020449">
    <property type="entry name" value="Tscrpt_reg_AraC-type_HTH"/>
</dbReference>
<dbReference type="GO" id="GO:0005737">
    <property type="term" value="C:cytoplasm"/>
    <property type="evidence" value="ECO:0007669"/>
    <property type="project" value="UniProtKB-SubCell"/>
</dbReference>
<evidence type="ECO:0000259" key="9">
    <source>
        <dbReference type="PROSITE" id="PS01124"/>
    </source>
</evidence>
<evidence type="ECO:0000313" key="12">
    <source>
        <dbReference type="Proteomes" id="UP000214746"/>
    </source>
</evidence>
<keyword evidence="7" id="KW-0804">Transcription</keyword>
<evidence type="ECO:0000256" key="8">
    <source>
        <dbReference type="PROSITE-ProRule" id="PRU00169"/>
    </source>
</evidence>
<accession>A0A2W1NA25</accession>
<dbReference type="SMART" id="SM00448">
    <property type="entry name" value="REC"/>
    <property type="match status" value="1"/>
</dbReference>
<name>A0A2W1NA25_PAEXE</name>
<evidence type="ECO:0000256" key="7">
    <source>
        <dbReference type="ARBA" id="ARBA00023163"/>
    </source>
</evidence>
<dbReference type="PROSITE" id="PS01124">
    <property type="entry name" value="HTH_ARAC_FAMILY_2"/>
    <property type="match status" value="1"/>
</dbReference>
<dbReference type="Gene3D" id="1.10.10.60">
    <property type="entry name" value="Homeodomain-like"/>
    <property type="match status" value="2"/>
</dbReference>
<evidence type="ECO:0000256" key="3">
    <source>
        <dbReference type="ARBA" id="ARBA00022553"/>
    </source>
</evidence>
<evidence type="ECO:0000256" key="5">
    <source>
        <dbReference type="ARBA" id="ARBA00023015"/>
    </source>
</evidence>
<dbReference type="PANTHER" id="PTHR42713:SF3">
    <property type="entry name" value="TRANSCRIPTIONAL REGULATORY PROTEIN HPTR"/>
    <property type="match status" value="1"/>
</dbReference>
<comment type="caution">
    <text evidence="11">The sequence shown here is derived from an EMBL/GenBank/DDBJ whole genome shotgun (WGS) entry which is preliminary data.</text>
</comment>
<dbReference type="PRINTS" id="PR00032">
    <property type="entry name" value="HTHARAC"/>
</dbReference>
<evidence type="ECO:0000256" key="4">
    <source>
        <dbReference type="ARBA" id="ARBA00023012"/>
    </source>
</evidence>
<dbReference type="InterPro" id="IPR041522">
    <property type="entry name" value="CdaR_GGDEF"/>
</dbReference>
<comment type="subcellular location">
    <subcellularLocation>
        <location evidence="1">Cytoplasm</location>
    </subcellularLocation>
</comment>
<dbReference type="SUPFAM" id="SSF46689">
    <property type="entry name" value="Homeodomain-like"/>
    <property type="match status" value="2"/>
</dbReference>
<dbReference type="PROSITE" id="PS50110">
    <property type="entry name" value="RESPONSE_REGULATORY"/>
    <property type="match status" value="1"/>
</dbReference>
<dbReference type="InterPro" id="IPR001789">
    <property type="entry name" value="Sig_transdc_resp-reg_receiver"/>
</dbReference>
<protein>
    <submittedName>
        <fullName evidence="11">Response regulator</fullName>
    </submittedName>
</protein>
<gene>
    <name evidence="11" type="ORF">CBW46_012200</name>
</gene>
<dbReference type="CDD" id="cd17536">
    <property type="entry name" value="REC_YesN-like"/>
    <property type="match status" value="1"/>
</dbReference>
<sequence length="544" mass="62538">MYKLLLVEDEEDVRCSLFREIDWEGYGFTVVDTAENGKEATDMIERWKPDVVVTDIRMPFMDGIQLSEWMRVHYPTAKIIILTGFDEFEYAQKAVKLHIDEYVLKPFSNDELIAALIKIKELIDADMKQKENLTALQEHYRESLPVLREVFLAALISRRLRRTEIEEKARNYDLRLQGQSYVVSVISMDHNTTDQAEAGHSLRYSKDNELKLFAMLNISEEIINRLGLGIVFLHNNQLVALTVAEERERGAVTKRTLIALEEIRQNIEKYLRLTVTIGVGTVTSELEQVSYSYKDAVHALDYRLILGNNRVICIDDVEARYVQKLRFDELKERALMRCIKVGTFTELQDIVEELFLGISDGHVSIKDCQIYLLEILTTILKAAQQASPDLDVALGADFKPFAEIDRFTNLQEAKDWIIQLCSKIMSSIVHERHSAYQSLVDQAKAYVHAHYHQSDISIAKVCQHLHISAGYFSGIFKRETKMTFGGYLQHVRMEAAKQMLRTTDLRALEIAGKVGYAEPNYFSFAFRKHVGVSPKEYRSSSREG</sequence>
<dbReference type="Gene3D" id="3.40.50.2300">
    <property type="match status" value="1"/>
</dbReference>
<dbReference type="SUPFAM" id="SSF52172">
    <property type="entry name" value="CheY-like"/>
    <property type="match status" value="1"/>
</dbReference>
<evidence type="ECO:0000259" key="10">
    <source>
        <dbReference type="PROSITE" id="PS50110"/>
    </source>
</evidence>
<keyword evidence="12" id="KW-1185">Reference proteome</keyword>
<evidence type="ECO:0000256" key="6">
    <source>
        <dbReference type="ARBA" id="ARBA00023125"/>
    </source>
</evidence>
<evidence type="ECO:0000256" key="2">
    <source>
        <dbReference type="ARBA" id="ARBA00022490"/>
    </source>
</evidence>
<feature type="domain" description="Response regulatory" evidence="10">
    <location>
        <begin position="3"/>
        <end position="120"/>
    </location>
</feature>
<keyword evidence="2" id="KW-0963">Cytoplasm</keyword>
<dbReference type="GO" id="GO:0000160">
    <property type="term" value="P:phosphorelay signal transduction system"/>
    <property type="evidence" value="ECO:0007669"/>
    <property type="project" value="UniProtKB-KW"/>
</dbReference>
<dbReference type="SMART" id="SM00342">
    <property type="entry name" value="HTH_ARAC"/>
    <property type="match status" value="1"/>
</dbReference>
<dbReference type="GO" id="GO:0003700">
    <property type="term" value="F:DNA-binding transcription factor activity"/>
    <property type="evidence" value="ECO:0007669"/>
    <property type="project" value="InterPro"/>
</dbReference>
<dbReference type="EMBL" id="NHRJ02000006">
    <property type="protein sequence ID" value="PZE20530.1"/>
    <property type="molecule type" value="Genomic_DNA"/>
</dbReference>
<dbReference type="AlphaFoldDB" id="A0A2W1NA25"/>
<evidence type="ECO:0000313" key="11">
    <source>
        <dbReference type="EMBL" id="PZE20530.1"/>
    </source>
</evidence>
<evidence type="ECO:0000256" key="1">
    <source>
        <dbReference type="ARBA" id="ARBA00004496"/>
    </source>
</evidence>
<dbReference type="InterPro" id="IPR018060">
    <property type="entry name" value="HTH_AraC"/>
</dbReference>
<dbReference type="RefSeq" id="WP_089200283.1">
    <property type="nucleotide sequence ID" value="NZ_NHRJ02000006.1"/>
</dbReference>
<keyword evidence="6" id="KW-0238">DNA-binding</keyword>
<dbReference type="OrthoDB" id="9794370at2"/>
<dbReference type="InterPro" id="IPR009057">
    <property type="entry name" value="Homeodomain-like_sf"/>
</dbReference>
<dbReference type="Pfam" id="PF12833">
    <property type="entry name" value="HTH_18"/>
    <property type="match status" value="1"/>
</dbReference>
<dbReference type="Proteomes" id="UP000214746">
    <property type="component" value="Unassembled WGS sequence"/>
</dbReference>
<proteinExistence type="predicted"/>
<reference evidence="11" key="1">
    <citation type="submission" date="2018-06" db="EMBL/GenBank/DDBJ databases">
        <title>Paenibacillus xerothermodurans sp. nov. an extremely dry heat resistant spore forming bacterium isolated from the soil of Cape Canaveral, Florida.</title>
        <authorList>
            <person name="Seuylemezian A."/>
            <person name="Kaur N."/>
            <person name="Patil P."/>
            <person name="Patil P."/>
            <person name="Mayilraj S."/>
            <person name="Vaishampayan P."/>
        </authorList>
    </citation>
    <scope>NUCLEOTIDE SEQUENCE [LARGE SCALE GENOMIC DNA]</scope>
    <source>
        <strain evidence="11">ATCC 27380</strain>
    </source>
</reference>
<dbReference type="Pfam" id="PF00072">
    <property type="entry name" value="Response_reg"/>
    <property type="match status" value="1"/>
</dbReference>
<feature type="domain" description="HTH araC/xylS-type" evidence="9">
    <location>
        <begin position="441"/>
        <end position="540"/>
    </location>
</feature>
<organism evidence="11 12">
    <name type="scientific">Paenibacillus xerothermodurans</name>
    <dbReference type="NCBI Taxonomy" id="1977292"/>
    <lineage>
        <taxon>Bacteria</taxon>
        <taxon>Bacillati</taxon>
        <taxon>Bacillota</taxon>
        <taxon>Bacilli</taxon>
        <taxon>Bacillales</taxon>
        <taxon>Paenibacillaceae</taxon>
        <taxon>Paenibacillus</taxon>
    </lineage>
</organism>
<dbReference type="Pfam" id="PF17853">
    <property type="entry name" value="GGDEF_2"/>
    <property type="match status" value="1"/>
</dbReference>
<feature type="modified residue" description="4-aspartylphosphate" evidence="8">
    <location>
        <position position="55"/>
    </location>
</feature>
<dbReference type="InterPro" id="IPR051552">
    <property type="entry name" value="HptR"/>
</dbReference>
<keyword evidence="4" id="KW-0902">Two-component regulatory system</keyword>
<dbReference type="InterPro" id="IPR011006">
    <property type="entry name" value="CheY-like_superfamily"/>
</dbReference>
<keyword evidence="5" id="KW-0805">Transcription regulation</keyword>
<dbReference type="PANTHER" id="PTHR42713">
    <property type="entry name" value="HISTIDINE KINASE-RELATED"/>
    <property type="match status" value="1"/>
</dbReference>